<keyword evidence="6 8" id="KW-1133">Transmembrane helix</keyword>
<feature type="transmembrane region" description="Helical" evidence="8">
    <location>
        <begin position="67"/>
        <end position="86"/>
    </location>
</feature>
<comment type="subcellular location">
    <subcellularLocation>
        <location evidence="1 8">Cell membrane</location>
        <topology evidence="1 8">Multi-pass membrane protein</topology>
    </subcellularLocation>
</comment>
<dbReference type="AlphaFoldDB" id="A0A235CPE9"/>
<keyword evidence="5 8" id="KW-0812">Transmembrane</keyword>
<proteinExistence type="inferred from homology"/>
<evidence type="ECO:0000313" key="11">
    <source>
        <dbReference type="Proteomes" id="UP000243640"/>
    </source>
</evidence>
<dbReference type="Pfam" id="PF01925">
    <property type="entry name" value="TauE"/>
    <property type="match status" value="1"/>
</dbReference>
<comment type="caution">
    <text evidence="9">The sequence shown here is derived from an EMBL/GenBank/DDBJ whole genome shotgun (WGS) entry which is preliminary data.</text>
</comment>
<evidence type="ECO:0000256" key="3">
    <source>
        <dbReference type="ARBA" id="ARBA00022448"/>
    </source>
</evidence>
<dbReference type="Proteomes" id="UP000295058">
    <property type="component" value="Unassembled WGS sequence"/>
</dbReference>
<dbReference type="PANTHER" id="PTHR30269:SF0">
    <property type="entry name" value="MEMBRANE TRANSPORTER PROTEIN YFCA-RELATED"/>
    <property type="match status" value="1"/>
</dbReference>
<evidence type="ECO:0000256" key="1">
    <source>
        <dbReference type="ARBA" id="ARBA00004651"/>
    </source>
</evidence>
<dbReference type="GO" id="GO:0005886">
    <property type="term" value="C:plasma membrane"/>
    <property type="evidence" value="ECO:0007669"/>
    <property type="project" value="UniProtKB-SubCell"/>
</dbReference>
<feature type="transmembrane region" description="Helical" evidence="8">
    <location>
        <begin position="93"/>
        <end position="111"/>
    </location>
</feature>
<reference evidence="10 12" key="2">
    <citation type="submission" date="2019-03" db="EMBL/GenBank/DDBJ databases">
        <title>Genomic Encyclopedia of Archaeal and Bacterial Type Strains, Phase II (KMG-II): from individual species to whole genera.</title>
        <authorList>
            <person name="Goeker M."/>
        </authorList>
    </citation>
    <scope>NUCLEOTIDE SEQUENCE [LARGE SCALE GENOMIC DNA]</scope>
    <source>
        <strain evidence="10 12">DSM 15594</strain>
    </source>
</reference>
<keyword evidence="4 8" id="KW-1003">Cell membrane</keyword>
<evidence type="ECO:0000313" key="9">
    <source>
        <dbReference type="EMBL" id="OYD26306.1"/>
    </source>
</evidence>
<reference evidence="9 11" key="1">
    <citation type="submission" date="2017-08" db="EMBL/GenBank/DDBJ databases">
        <title>Draft Genome Sequence of the Marine Bacterium Oceanimonas baumannii ATCC 700832.</title>
        <authorList>
            <person name="Mcclelland W.D."/>
            <person name="Brennan M.A."/>
            <person name="Trachtenberg A.M."/>
            <person name="Maclea K.S."/>
        </authorList>
    </citation>
    <scope>NUCLEOTIDE SEQUENCE [LARGE SCALE GENOMIC DNA]</scope>
    <source>
        <strain evidence="9 11">ATCC 700832</strain>
    </source>
</reference>
<evidence type="ECO:0000256" key="8">
    <source>
        <dbReference type="RuleBase" id="RU363041"/>
    </source>
</evidence>
<feature type="transmembrane region" description="Helical" evidence="8">
    <location>
        <begin position="220"/>
        <end position="238"/>
    </location>
</feature>
<feature type="transmembrane region" description="Helical" evidence="8">
    <location>
        <begin position="190"/>
        <end position="208"/>
    </location>
</feature>
<dbReference type="RefSeq" id="WP_094276748.1">
    <property type="nucleotide sequence ID" value="NZ_JBLWZI010000004.1"/>
</dbReference>
<keyword evidence="12" id="KW-1185">Reference proteome</keyword>
<accession>A0A235CPE9</accession>
<dbReference type="EMBL" id="NQJF01000001">
    <property type="protein sequence ID" value="OYD26306.1"/>
    <property type="molecule type" value="Genomic_DNA"/>
</dbReference>
<keyword evidence="7 8" id="KW-0472">Membrane</keyword>
<dbReference type="OrthoDB" id="5600298at2"/>
<evidence type="ECO:0000313" key="12">
    <source>
        <dbReference type="Proteomes" id="UP000295058"/>
    </source>
</evidence>
<dbReference type="InterPro" id="IPR052017">
    <property type="entry name" value="TSUP"/>
</dbReference>
<dbReference type="Proteomes" id="UP000243640">
    <property type="component" value="Unassembled WGS sequence"/>
</dbReference>
<dbReference type="InterPro" id="IPR002781">
    <property type="entry name" value="TM_pro_TauE-like"/>
</dbReference>
<evidence type="ECO:0000256" key="4">
    <source>
        <dbReference type="ARBA" id="ARBA00022475"/>
    </source>
</evidence>
<keyword evidence="3" id="KW-0813">Transport</keyword>
<dbReference type="PANTHER" id="PTHR30269">
    <property type="entry name" value="TRANSMEMBRANE PROTEIN YFCA"/>
    <property type="match status" value="1"/>
</dbReference>
<evidence type="ECO:0000256" key="5">
    <source>
        <dbReference type="ARBA" id="ARBA00022692"/>
    </source>
</evidence>
<evidence type="ECO:0000256" key="7">
    <source>
        <dbReference type="ARBA" id="ARBA00023136"/>
    </source>
</evidence>
<sequence>MFELLGWSLLAGVVNALAGGGLFFTLPALLAAGIPSTGAVATASVASWPGYVSAFWGMRRRLRGGPLIGLTVIGLAGGGLGAFALTRFHAGNFNYLVPWLLLGVSVLYGRQLLSSKGFEGPLVMQSGAWPALLGGSFYGGFFGGGLGVLLMALMGQLRLGSSLQQHAIKLYLSMLASGATIVVYSLSGLVYWHEALLLALGYLLGGKLGARALEWINPRLLAWGIVVFGVALSGYYFIRFYTPFGEL</sequence>
<gene>
    <name evidence="9" type="ORF">B6S09_01620</name>
    <name evidence="10" type="ORF">LY04_00087</name>
</gene>
<dbReference type="EMBL" id="SODO01000001">
    <property type="protein sequence ID" value="TDW62036.1"/>
    <property type="molecule type" value="Genomic_DNA"/>
</dbReference>
<protein>
    <recommendedName>
        <fullName evidence="8">Probable membrane transporter protein</fullName>
    </recommendedName>
</protein>
<name>A0A235CPE9_9GAMM</name>
<evidence type="ECO:0000256" key="6">
    <source>
        <dbReference type="ARBA" id="ARBA00022989"/>
    </source>
</evidence>
<evidence type="ECO:0000256" key="2">
    <source>
        <dbReference type="ARBA" id="ARBA00009142"/>
    </source>
</evidence>
<comment type="similarity">
    <text evidence="2 8">Belongs to the 4-toluene sulfonate uptake permease (TSUP) (TC 2.A.102) family.</text>
</comment>
<feature type="transmembrane region" description="Helical" evidence="8">
    <location>
        <begin position="131"/>
        <end position="154"/>
    </location>
</feature>
<organism evidence="9 11">
    <name type="scientific">Oceanimonas baumannii</name>
    <dbReference type="NCBI Taxonomy" id="129578"/>
    <lineage>
        <taxon>Bacteria</taxon>
        <taxon>Pseudomonadati</taxon>
        <taxon>Pseudomonadota</taxon>
        <taxon>Gammaproteobacteria</taxon>
        <taxon>Aeromonadales</taxon>
        <taxon>Aeromonadaceae</taxon>
        <taxon>Oceanimonas</taxon>
    </lineage>
</organism>
<feature type="transmembrane region" description="Helical" evidence="8">
    <location>
        <begin position="166"/>
        <end position="184"/>
    </location>
</feature>
<evidence type="ECO:0000313" key="10">
    <source>
        <dbReference type="EMBL" id="TDW62036.1"/>
    </source>
</evidence>